<accession>A0A9N9X3X0</accession>
<dbReference type="OrthoDB" id="283553at2759"/>
<keyword evidence="2" id="KW-1185">Reference proteome</keyword>
<evidence type="ECO:0000313" key="1">
    <source>
        <dbReference type="EMBL" id="CAG9821753.1"/>
    </source>
</evidence>
<evidence type="ECO:0000313" key="2">
    <source>
        <dbReference type="Proteomes" id="UP001153737"/>
    </source>
</evidence>
<dbReference type="Proteomes" id="UP001153737">
    <property type="component" value="Chromosome 5"/>
</dbReference>
<name>A0A9N9X3X0_PHACE</name>
<organism evidence="1 2">
    <name type="scientific">Phaedon cochleariae</name>
    <name type="common">Mustard beetle</name>
    <dbReference type="NCBI Taxonomy" id="80249"/>
    <lineage>
        <taxon>Eukaryota</taxon>
        <taxon>Metazoa</taxon>
        <taxon>Ecdysozoa</taxon>
        <taxon>Arthropoda</taxon>
        <taxon>Hexapoda</taxon>
        <taxon>Insecta</taxon>
        <taxon>Pterygota</taxon>
        <taxon>Neoptera</taxon>
        <taxon>Endopterygota</taxon>
        <taxon>Coleoptera</taxon>
        <taxon>Polyphaga</taxon>
        <taxon>Cucujiformia</taxon>
        <taxon>Chrysomeloidea</taxon>
        <taxon>Chrysomelidae</taxon>
        <taxon>Chrysomelinae</taxon>
        <taxon>Chrysomelini</taxon>
        <taxon>Phaedon</taxon>
    </lineage>
</organism>
<sequence length="107" mass="12238">MAKVGEMGKGYVFPFPKPRADKGLNIMGESPRIKAARQDCFGKIEAFSKKNWPPPRYKRESRNILSSPGKEESPGYVASSLILYLLHTIRRYDGWFQSYSSGWFQSD</sequence>
<dbReference type="EMBL" id="OU896711">
    <property type="protein sequence ID" value="CAG9821753.1"/>
    <property type="molecule type" value="Genomic_DNA"/>
</dbReference>
<proteinExistence type="predicted"/>
<reference evidence="1" key="1">
    <citation type="submission" date="2022-01" db="EMBL/GenBank/DDBJ databases">
        <authorList>
            <person name="King R."/>
        </authorList>
    </citation>
    <scope>NUCLEOTIDE SEQUENCE</scope>
</reference>
<reference evidence="1" key="2">
    <citation type="submission" date="2022-10" db="EMBL/GenBank/DDBJ databases">
        <authorList>
            <consortium name="ENA_rothamsted_submissions"/>
            <consortium name="culmorum"/>
            <person name="King R."/>
        </authorList>
    </citation>
    <scope>NUCLEOTIDE SEQUENCE</scope>
</reference>
<gene>
    <name evidence="1" type="ORF">PHAECO_LOCUS9775</name>
</gene>
<protein>
    <submittedName>
        <fullName evidence="1">Uncharacterized protein</fullName>
    </submittedName>
</protein>
<dbReference type="AlphaFoldDB" id="A0A9N9X3X0"/>